<accession>A0A1H8KIY0</accession>
<keyword evidence="2" id="KW-1185">Reference proteome</keyword>
<dbReference type="Proteomes" id="UP000199054">
    <property type="component" value="Unassembled WGS sequence"/>
</dbReference>
<dbReference type="RefSeq" id="WP_090613939.1">
    <property type="nucleotide sequence ID" value="NZ_CP067124.1"/>
</dbReference>
<protein>
    <recommendedName>
        <fullName evidence="3">Glycosyltransferase</fullName>
    </recommendedName>
</protein>
<dbReference type="EMBL" id="FODE01000022">
    <property type="protein sequence ID" value="SEN92825.1"/>
    <property type="molecule type" value="Genomic_DNA"/>
</dbReference>
<dbReference type="OrthoDB" id="564871at2"/>
<dbReference type="AlphaFoldDB" id="A0A1H8KIY0"/>
<reference evidence="1 2" key="1">
    <citation type="submission" date="2016-10" db="EMBL/GenBank/DDBJ databases">
        <authorList>
            <person name="de Groot N.N."/>
        </authorList>
    </citation>
    <scope>NUCLEOTIDE SEQUENCE [LARGE SCALE GENOMIC DNA]</scope>
    <source>
        <strain evidence="1 2">DSM 8512</strain>
    </source>
</reference>
<dbReference type="SUPFAM" id="SSF53448">
    <property type="entry name" value="Nucleotide-diphospho-sugar transferases"/>
    <property type="match status" value="1"/>
</dbReference>
<organism evidence="1 2">
    <name type="scientific">Paracoccus alcaliphilus</name>
    <dbReference type="NCBI Taxonomy" id="34002"/>
    <lineage>
        <taxon>Bacteria</taxon>
        <taxon>Pseudomonadati</taxon>
        <taxon>Pseudomonadota</taxon>
        <taxon>Alphaproteobacteria</taxon>
        <taxon>Rhodobacterales</taxon>
        <taxon>Paracoccaceae</taxon>
        <taxon>Paracoccus</taxon>
    </lineage>
</organism>
<gene>
    <name evidence="1" type="ORF">SAMN04489859_102251</name>
</gene>
<dbReference type="STRING" id="34002.SAMN04489859_102251"/>
<sequence length="245" mass="28006">MSPANVICVKWGSKYGPDYVNKLHSMVRRNLSRPFRFVCFTDDAAGIDADIETRPLPLTGIPEFDDREPWTRAHGWLKVTSFASDLAGLEGPTLFLDLDIVVVGPLDPFFDPPGRFLVIKEWDKKDATGNTSVYRFEAGRCTDLLDHLKGNLVSAQRDFRNEQEFVTDYFHKAGELVYWPKGWCVSFKRHCIPWPLGWFGAARIPEGARVVTFHGKPNPHDVIAGKSGKWYRRVKPVAWVDELWR</sequence>
<evidence type="ECO:0000313" key="2">
    <source>
        <dbReference type="Proteomes" id="UP000199054"/>
    </source>
</evidence>
<proteinExistence type="predicted"/>
<evidence type="ECO:0008006" key="3">
    <source>
        <dbReference type="Google" id="ProtNLM"/>
    </source>
</evidence>
<name>A0A1H8KIY0_9RHOB</name>
<evidence type="ECO:0000313" key="1">
    <source>
        <dbReference type="EMBL" id="SEN92825.1"/>
    </source>
</evidence>
<dbReference type="InterPro" id="IPR029044">
    <property type="entry name" value="Nucleotide-diphossugar_trans"/>
</dbReference>